<dbReference type="GO" id="GO:0003677">
    <property type="term" value="F:DNA binding"/>
    <property type="evidence" value="ECO:0007669"/>
    <property type="project" value="InterPro"/>
</dbReference>
<dbReference type="SUPFAM" id="SSF50118">
    <property type="entry name" value="Cell growth inhibitor/plasmid maintenance toxic component"/>
    <property type="match status" value="1"/>
</dbReference>
<name>A0A6N4QKX4_9LEPT</name>
<dbReference type="OrthoDB" id="339633at2"/>
<dbReference type="AlphaFoldDB" id="A0A6N4QKX4"/>
<protein>
    <submittedName>
        <fullName evidence="1">Uncharacterized protein</fullName>
    </submittedName>
</protein>
<accession>A0A6N4QKX4</accession>
<evidence type="ECO:0000313" key="2">
    <source>
        <dbReference type="Proteomes" id="UP000297239"/>
    </source>
</evidence>
<sequence length="116" mass="13330">MIHPGKICLAELPQVDGRKKKRPVLILSKLPDRDHWFVCGVSRKTYDLVFGFDEIISSEMEFCDRTGLKTSSSIKFGFVSYLEEGRIEGILGELPKEVYDLLIKRFLDHLSQNLNL</sequence>
<proteinExistence type="predicted"/>
<dbReference type="RefSeq" id="WP_135631748.1">
    <property type="nucleotide sequence ID" value="NZ_RQFE01000007.1"/>
</dbReference>
<evidence type="ECO:0000313" key="1">
    <source>
        <dbReference type="EMBL" id="TGK76418.1"/>
    </source>
</evidence>
<dbReference type="Pfam" id="PF02452">
    <property type="entry name" value="PemK_toxin"/>
    <property type="match status" value="1"/>
</dbReference>
<reference evidence="1" key="1">
    <citation type="journal article" date="2019" name="PLoS Negl. Trop. Dis.">
        <title>Revisiting the worldwide diversity of Leptospira species in the environment.</title>
        <authorList>
            <person name="Vincent A.T."/>
            <person name="Schiettekatte O."/>
            <person name="Bourhy P."/>
            <person name="Veyrier F.J."/>
            <person name="Picardeau M."/>
        </authorList>
    </citation>
    <scope>NUCLEOTIDE SEQUENCE [LARGE SCALE GENOMIC DNA]</scope>
    <source>
        <strain evidence="1">201800293</strain>
    </source>
</reference>
<dbReference type="Proteomes" id="UP000297239">
    <property type="component" value="Unassembled WGS sequence"/>
</dbReference>
<keyword evidence="2" id="KW-1185">Reference proteome</keyword>
<gene>
    <name evidence="1" type="ORF">EHQ18_00185</name>
</gene>
<organism evidence="1 2">
    <name type="scientific">Leptospira kanakyensis</name>
    <dbReference type="NCBI Taxonomy" id="2484968"/>
    <lineage>
        <taxon>Bacteria</taxon>
        <taxon>Pseudomonadati</taxon>
        <taxon>Spirochaetota</taxon>
        <taxon>Spirochaetia</taxon>
        <taxon>Leptospirales</taxon>
        <taxon>Leptospiraceae</taxon>
        <taxon>Leptospira</taxon>
    </lineage>
</organism>
<dbReference type="InterPro" id="IPR003477">
    <property type="entry name" value="PemK-like"/>
</dbReference>
<comment type="caution">
    <text evidence="1">The sequence shown here is derived from an EMBL/GenBank/DDBJ whole genome shotgun (WGS) entry which is preliminary data.</text>
</comment>
<dbReference type="EMBL" id="RQFF01000007">
    <property type="protein sequence ID" value="TGK76418.1"/>
    <property type="molecule type" value="Genomic_DNA"/>
</dbReference>